<dbReference type="InterPro" id="IPR052945">
    <property type="entry name" value="Mitotic_Regulator"/>
</dbReference>
<dbReference type="Pfam" id="PF08238">
    <property type="entry name" value="Sel1"/>
    <property type="match status" value="3"/>
</dbReference>
<dbReference type="PANTHER" id="PTHR43628:SF1">
    <property type="entry name" value="CHITIN SYNTHASE REGULATORY FACTOR 2-RELATED"/>
    <property type="match status" value="1"/>
</dbReference>
<accession>A0A8J7P846</accession>
<sequence length="137" mass="15287">MNHEALDGEGESLINWQSLDGISPTRLVLMGYEALSRNDFGRARLYFESAVDKSIQKSEALRQAALELGRLHEDGLGTEENSSIAFAYYRLAAEAGQLDAVQKVSDMYLKGQGTLKNKKHANYWSNIAREKARARGH</sequence>
<evidence type="ECO:0000313" key="2">
    <source>
        <dbReference type="Proteomes" id="UP000664277"/>
    </source>
</evidence>
<dbReference type="PANTHER" id="PTHR43628">
    <property type="entry name" value="ACTIVATOR OF C KINASE PROTEIN 1-RELATED"/>
    <property type="match status" value="1"/>
</dbReference>
<dbReference type="InterPro" id="IPR006597">
    <property type="entry name" value="Sel1-like"/>
</dbReference>
<dbReference type="SUPFAM" id="SSF81901">
    <property type="entry name" value="HCP-like"/>
    <property type="match status" value="1"/>
</dbReference>
<comment type="caution">
    <text evidence="1">The sequence shown here is derived from an EMBL/GenBank/DDBJ whole genome shotgun (WGS) entry which is preliminary data.</text>
</comment>
<reference evidence="1" key="1">
    <citation type="submission" date="2021-02" db="EMBL/GenBank/DDBJ databases">
        <title>Genome-Resolved Metagenomics of a Microbial Community Performing Photosynthetic Biological Nutrient Removal.</title>
        <authorList>
            <person name="Mcdaniel E.A."/>
        </authorList>
    </citation>
    <scope>NUCLEOTIDE SEQUENCE</scope>
    <source>
        <strain evidence="1">UWPOB_OBS1</strain>
    </source>
</reference>
<protein>
    <submittedName>
        <fullName evidence="1">Sel1 repeat family protein</fullName>
    </submittedName>
</protein>
<dbReference type="SMART" id="SM00671">
    <property type="entry name" value="SEL1"/>
    <property type="match status" value="2"/>
</dbReference>
<evidence type="ECO:0000313" key="1">
    <source>
        <dbReference type="EMBL" id="MBN8661409.1"/>
    </source>
</evidence>
<name>A0A8J7P846_9BACT</name>
<gene>
    <name evidence="1" type="ORF">J0M35_13670</name>
</gene>
<dbReference type="InterPro" id="IPR011990">
    <property type="entry name" value="TPR-like_helical_dom_sf"/>
</dbReference>
<dbReference type="AlphaFoldDB" id="A0A8J7P846"/>
<organism evidence="1 2">
    <name type="scientific">Candidatus Obscuribacter phosphatis</name>
    <dbReference type="NCBI Taxonomy" id="1906157"/>
    <lineage>
        <taxon>Bacteria</taxon>
        <taxon>Bacillati</taxon>
        <taxon>Candidatus Melainabacteria</taxon>
        <taxon>Candidatus Obscuribacterales</taxon>
        <taxon>Candidatus Obscuribacteraceae</taxon>
        <taxon>Candidatus Obscuribacter</taxon>
    </lineage>
</organism>
<dbReference type="Proteomes" id="UP000664277">
    <property type="component" value="Unassembled WGS sequence"/>
</dbReference>
<dbReference type="Gene3D" id="1.25.40.10">
    <property type="entry name" value="Tetratricopeptide repeat domain"/>
    <property type="match status" value="1"/>
</dbReference>
<dbReference type="EMBL" id="JAFLCK010000020">
    <property type="protein sequence ID" value="MBN8661409.1"/>
    <property type="molecule type" value="Genomic_DNA"/>
</dbReference>
<proteinExistence type="predicted"/>